<dbReference type="Pfam" id="PF01764">
    <property type="entry name" value="Lipase_3"/>
    <property type="match status" value="1"/>
</dbReference>
<gene>
    <name evidence="17" type="ORF">WMSIL1_LOCUS2086</name>
</gene>
<evidence type="ECO:0000256" key="9">
    <source>
        <dbReference type="ARBA" id="ARBA00022963"/>
    </source>
</evidence>
<evidence type="ECO:0000256" key="12">
    <source>
        <dbReference type="ARBA" id="ARBA00023136"/>
    </source>
</evidence>
<evidence type="ECO:0000313" key="17">
    <source>
        <dbReference type="EMBL" id="VUZ41337.1"/>
    </source>
</evidence>
<dbReference type="EMBL" id="CABIJS010000055">
    <property type="protein sequence ID" value="VUZ41337.1"/>
    <property type="molecule type" value="Genomic_DNA"/>
</dbReference>
<dbReference type="Proteomes" id="UP000321570">
    <property type="component" value="Unassembled WGS sequence"/>
</dbReference>
<organism evidence="17 18">
    <name type="scientific">Hymenolepis diminuta</name>
    <name type="common">Rat tapeworm</name>
    <dbReference type="NCBI Taxonomy" id="6216"/>
    <lineage>
        <taxon>Eukaryota</taxon>
        <taxon>Metazoa</taxon>
        <taxon>Spiralia</taxon>
        <taxon>Lophotrochozoa</taxon>
        <taxon>Platyhelminthes</taxon>
        <taxon>Cestoda</taxon>
        <taxon>Eucestoda</taxon>
        <taxon>Cyclophyllidea</taxon>
        <taxon>Hymenolepididae</taxon>
        <taxon>Hymenolepis</taxon>
    </lineage>
</organism>
<evidence type="ECO:0000256" key="6">
    <source>
        <dbReference type="ARBA" id="ARBA00022723"/>
    </source>
</evidence>
<dbReference type="EC" id="3.1.1.116" evidence="14"/>
<feature type="transmembrane region" description="Helical" evidence="15">
    <location>
        <begin position="93"/>
        <end position="113"/>
    </location>
</feature>
<dbReference type="GO" id="GO:0046872">
    <property type="term" value="F:metal ion binding"/>
    <property type="evidence" value="ECO:0007669"/>
    <property type="project" value="UniProtKB-KW"/>
</dbReference>
<dbReference type="InterPro" id="IPR052214">
    <property type="entry name" value="DAG_Lipase-Related"/>
</dbReference>
<evidence type="ECO:0000256" key="15">
    <source>
        <dbReference type="SAM" id="Phobius"/>
    </source>
</evidence>
<dbReference type="GO" id="GO:0016298">
    <property type="term" value="F:lipase activity"/>
    <property type="evidence" value="ECO:0007669"/>
    <property type="project" value="TreeGrafter"/>
</dbReference>
<evidence type="ECO:0000256" key="1">
    <source>
        <dbReference type="ARBA" id="ARBA00001913"/>
    </source>
</evidence>
<keyword evidence="18" id="KW-1185">Reference proteome</keyword>
<proteinExistence type="predicted"/>
<evidence type="ECO:0000256" key="13">
    <source>
        <dbReference type="ARBA" id="ARBA00024531"/>
    </source>
</evidence>
<evidence type="ECO:0000259" key="16">
    <source>
        <dbReference type="Pfam" id="PF01764"/>
    </source>
</evidence>
<dbReference type="AlphaFoldDB" id="A0A564Y265"/>
<dbReference type="CDD" id="cd00519">
    <property type="entry name" value="Lipase_3"/>
    <property type="match status" value="1"/>
</dbReference>
<dbReference type="InterPro" id="IPR002921">
    <property type="entry name" value="Fungal_lipase-type"/>
</dbReference>
<feature type="transmembrane region" description="Helical" evidence="15">
    <location>
        <begin position="20"/>
        <end position="45"/>
    </location>
</feature>
<keyword evidence="3" id="KW-1003">Cell membrane</keyword>
<keyword evidence="10 15" id="KW-1133">Transmembrane helix</keyword>
<keyword evidence="8" id="KW-0106">Calcium</keyword>
<accession>A0A564Y265</accession>
<keyword evidence="6" id="KW-0479">Metal-binding</keyword>
<evidence type="ECO:0000256" key="14">
    <source>
        <dbReference type="ARBA" id="ARBA00026104"/>
    </source>
</evidence>
<comment type="catalytic activity">
    <reaction evidence="13">
        <text>a 1,2-diacyl-sn-glycerol + H2O = a 2-acylglycerol + a fatty acid + H(+)</text>
        <dbReference type="Rhea" id="RHEA:33275"/>
        <dbReference type="ChEBI" id="CHEBI:15377"/>
        <dbReference type="ChEBI" id="CHEBI:15378"/>
        <dbReference type="ChEBI" id="CHEBI:17389"/>
        <dbReference type="ChEBI" id="CHEBI:17815"/>
        <dbReference type="ChEBI" id="CHEBI:28868"/>
        <dbReference type="EC" id="3.1.1.116"/>
    </reaction>
    <physiologicalReaction direction="left-to-right" evidence="13">
        <dbReference type="Rhea" id="RHEA:33276"/>
    </physiologicalReaction>
</comment>
<dbReference type="SUPFAM" id="SSF53474">
    <property type="entry name" value="alpha/beta-Hydrolases"/>
    <property type="match status" value="1"/>
</dbReference>
<evidence type="ECO:0000256" key="8">
    <source>
        <dbReference type="ARBA" id="ARBA00022837"/>
    </source>
</evidence>
<feature type="transmembrane region" description="Helical" evidence="15">
    <location>
        <begin position="57"/>
        <end position="81"/>
    </location>
</feature>
<name>A0A564Y265_HYMDI</name>
<evidence type="ECO:0000256" key="4">
    <source>
        <dbReference type="ARBA" id="ARBA00022553"/>
    </source>
</evidence>
<feature type="transmembrane region" description="Helical" evidence="15">
    <location>
        <begin position="134"/>
        <end position="157"/>
    </location>
</feature>
<keyword evidence="4" id="KW-0597">Phosphoprotein</keyword>
<evidence type="ECO:0000256" key="5">
    <source>
        <dbReference type="ARBA" id="ARBA00022692"/>
    </source>
</evidence>
<dbReference type="PANTHER" id="PTHR45792">
    <property type="entry name" value="DIACYLGLYCEROL LIPASE HOMOLOG-RELATED"/>
    <property type="match status" value="1"/>
</dbReference>
<evidence type="ECO:0000313" key="18">
    <source>
        <dbReference type="Proteomes" id="UP000321570"/>
    </source>
</evidence>
<dbReference type="GO" id="GO:0005886">
    <property type="term" value="C:plasma membrane"/>
    <property type="evidence" value="ECO:0007669"/>
    <property type="project" value="UniProtKB-SubCell"/>
</dbReference>
<comment type="subcellular location">
    <subcellularLocation>
        <location evidence="2">Cell membrane</location>
        <topology evidence="2">Multi-pass membrane protein</topology>
    </subcellularLocation>
</comment>
<sequence>MPHLKLFKRTWKYSEDEFVLSSLCQAMIRIILLIVASIFLLISPFWSNITGVQPQAIFITTVILCLIHIILYIVIAIVSGQGGVFETEKRKSLWIWLLLHVFITILELIFYCVSIWQVNDLYKGDKQEATYSEFVSVICWCSILMVAIVFEIVDWILHYDAHGRLKYKFYYTFLYDYNDGFKKTDDEKREIIKQIREVSHSKWKKLLQNMVASAAYDTEGERLDEAINAVSGAFVDFLTDLDVTASDLALGLSLLRWQSLQWIGGHSRVPAENVLKQTDPVTTDIAAPLDLDVKNPIDKLTKNWLHISYLKRYCHLVNASYGWIWYVTENPCDCIALCRLCSHLSCRNPTAPDRQVDLENGITGPGGCLCAGRNCYLAAFLEMSQLETSYILAFEITDRFYDAAIMMVIDDITEAIVVIVRGTLSGTDTLIDLIAVGEPLRDEDYNLPENEQLVAHSGMGRTAKNIVNRLLEDKWIESARELRPNYPLVITGHSLGAGLVSLMCVFLKPHFPEVKAYAFSPPGGLMNKNLADFTRDYLCSIVYGYDVIGHLDSQTVEDLRARIFHALCVYKTPKFWALSNHICLAITRNLLCKSKLPPLIRINAKTRSKLIDPDMNDAFETPIGSKFKPYFKDRAIGATKVDRLYPSDRSLMRWKNPNCHSLLVLPRPYPRSLYPESLLEPKKQNFYTLDLMAESMLRPIPSSRLLHLIEVDKEFEIKGVEPYNKRGYVPPPIALWTNADTFNSVLVHPKMIFNHSPIHVSTALNRLYNDIMHPEKIYGKIHINTYYQEVEPVKGIERKITKKDRDRYCRVRKLK</sequence>
<dbReference type="GO" id="GO:0016042">
    <property type="term" value="P:lipid catabolic process"/>
    <property type="evidence" value="ECO:0007669"/>
    <property type="project" value="UniProtKB-KW"/>
</dbReference>
<dbReference type="PANTHER" id="PTHR45792:SF8">
    <property type="entry name" value="DIACYLGLYCEROL LIPASE-ALPHA"/>
    <property type="match status" value="1"/>
</dbReference>
<keyword evidence="12 15" id="KW-0472">Membrane</keyword>
<evidence type="ECO:0000256" key="7">
    <source>
        <dbReference type="ARBA" id="ARBA00022801"/>
    </source>
</evidence>
<feature type="domain" description="Fungal lipase-type" evidence="16">
    <location>
        <begin position="417"/>
        <end position="552"/>
    </location>
</feature>
<evidence type="ECO:0000256" key="11">
    <source>
        <dbReference type="ARBA" id="ARBA00023098"/>
    </source>
</evidence>
<protein>
    <recommendedName>
        <fullName evidence="14">sn-1-specific diacylglycerol lipase</fullName>
        <ecNumber evidence="14">3.1.1.116</ecNumber>
    </recommendedName>
</protein>
<keyword evidence="7" id="KW-0378">Hydrolase</keyword>
<evidence type="ECO:0000256" key="10">
    <source>
        <dbReference type="ARBA" id="ARBA00022989"/>
    </source>
</evidence>
<evidence type="ECO:0000256" key="2">
    <source>
        <dbReference type="ARBA" id="ARBA00004651"/>
    </source>
</evidence>
<keyword evidence="9" id="KW-0442">Lipid degradation</keyword>
<evidence type="ECO:0000256" key="3">
    <source>
        <dbReference type="ARBA" id="ARBA00022475"/>
    </source>
</evidence>
<keyword evidence="11" id="KW-0443">Lipid metabolism</keyword>
<keyword evidence="5 15" id="KW-0812">Transmembrane</keyword>
<dbReference type="InterPro" id="IPR029058">
    <property type="entry name" value="AB_hydrolase_fold"/>
</dbReference>
<comment type="cofactor">
    <cofactor evidence="1">
        <name>Ca(2+)</name>
        <dbReference type="ChEBI" id="CHEBI:29108"/>
    </cofactor>
</comment>
<reference evidence="17 18" key="1">
    <citation type="submission" date="2019-07" db="EMBL/GenBank/DDBJ databases">
        <authorList>
            <person name="Jastrzebski P J."/>
            <person name="Paukszto L."/>
            <person name="Jastrzebski P J."/>
        </authorList>
    </citation>
    <scope>NUCLEOTIDE SEQUENCE [LARGE SCALE GENOMIC DNA]</scope>
    <source>
        <strain evidence="17 18">WMS-il1</strain>
    </source>
</reference>
<dbReference type="Gene3D" id="3.40.50.1820">
    <property type="entry name" value="alpha/beta hydrolase"/>
    <property type="match status" value="1"/>
</dbReference>